<dbReference type="Proteomes" id="UP000273982">
    <property type="component" value="Chromosome"/>
</dbReference>
<name>A0A3G8M9S7_9HYPH</name>
<dbReference type="InterPro" id="IPR004027">
    <property type="entry name" value="SEC_C_motif"/>
</dbReference>
<reference evidence="1 2" key="1">
    <citation type="submission" date="2018-11" db="EMBL/GenBank/DDBJ databases">
        <title>Genome squencing of methanotrophic bacteria isolated from alkaline groundwater in Korea.</title>
        <authorList>
            <person name="Nguyen L.N."/>
        </authorList>
    </citation>
    <scope>NUCLEOTIDE SEQUENCE [LARGE SCALE GENOMIC DNA]</scope>
    <source>
        <strain evidence="1 2">GW6</strain>
    </source>
</reference>
<gene>
    <name evidence="1" type="ORF">EHO51_15315</name>
</gene>
<dbReference type="EMBL" id="CP034086">
    <property type="protein sequence ID" value="AZG77995.1"/>
    <property type="molecule type" value="Genomic_DNA"/>
</dbReference>
<dbReference type="RefSeq" id="WP_124739609.1">
    <property type="nucleotide sequence ID" value="NZ_CP034086.1"/>
</dbReference>
<dbReference type="Pfam" id="PF02810">
    <property type="entry name" value="SEC-C"/>
    <property type="match status" value="1"/>
</dbReference>
<dbReference type="AlphaFoldDB" id="A0A3G8M9S7"/>
<proteinExistence type="predicted"/>
<evidence type="ECO:0000313" key="2">
    <source>
        <dbReference type="Proteomes" id="UP000273982"/>
    </source>
</evidence>
<organism evidence="1 2">
    <name type="scientific">Methylocystis rosea</name>
    <dbReference type="NCBI Taxonomy" id="173366"/>
    <lineage>
        <taxon>Bacteria</taxon>
        <taxon>Pseudomonadati</taxon>
        <taxon>Pseudomonadota</taxon>
        <taxon>Alphaproteobacteria</taxon>
        <taxon>Hyphomicrobiales</taxon>
        <taxon>Methylocystaceae</taxon>
        <taxon>Methylocystis</taxon>
    </lineage>
</organism>
<evidence type="ECO:0000313" key="1">
    <source>
        <dbReference type="EMBL" id="AZG77995.1"/>
    </source>
</evidence>
<dbReference type="KEGG" id="mros:EHO51_15315"/>
<sequence>MLSRNKPCFCGSGKRFKHCHGAYTINRPDAPIENWHVVPQYVRDAFNQGQMAKVRHYQQFGLHRPPLVAGSDRDRFIVRGDQILHWAGGGSFLNFLESDLLRDMGEGFRRNEAHPLHVWWKSMRAHAEAYSKSGAHGKILSTVAAINFFTVAHDLFIIADNARPRERLLKSLRVPDQFHGARHELMVAASLVRAGFKIDFSDETDSDRKHCDATAIHRRTARSYFVEMKAKGRPGILGKPGPSPSPDEMKRDVSRLLRVALEKPASGERLIFLDMNLPPMPSGTDEGVWWQSDAIASVRAVEKQPGNLKPDISAFIVFTNVPSYQMGMEDYYAGLEIAFTAFRKPGFATETTLLGDRYPDIADLFNALKAHDLVPDSF</sequence>
<dbReference type="SUPFAM" id="SSF103642">
    <property type="entry name" value="Sec-C motif"/>
    <property type="match status" value="1"/>
</dbReference>
<accession>A0A3G8M9S7</accession>
<protein>
    <recommendedName>
        <fullName evidence="3">SEC-C domain-containing protein</fullName>
    </recommendedName>
</protein>
<evidence type="ECO:0008006" key="3">
    <source>
        <dbReference type="Google" id="ProtNLM"/>
    </source>
</evidence>
<dbReference type="Gene3D" id="3.10.450.50">
    <property type="match status" value="1"/>
</dbReference>